<feature type="binding site" evidence="13">
    <location>
        <position position="647"/>
    </location>
    <ligand>
        <name>NADP(+)</name>
        <dbReference type="ChEBI" id="CHEBI:58349"/>
    </ligand>
</feature>
<name>A0A7X9RR44_9BACT</name>
<organism evidence="14 15">
    <name type="scientific">Flammeovirga aprica JL-4</name>
    <dbReference type="NCBI Taxonomy" id="694437"/>
    <lineage>
        <taxon>Bacteria</taxon>
        <taxon>Pseudomonadati</taxon>
        <taxon>Bacteroidota</taxon>
        <taxon>Cytophagia</taxon>
        <taxon>Cytophagales</taxon>
        <taxon>Flammeovirgaceae</taxon>
        <taxon>Flammeovirga</taxon>
    </lineage>
</organism>
<feature type="binding site" evidence="13">
    <location>
        <begin position="82"/>
        <end position="87"/>
    </location>
    <ligand>
        <name>NADP(+)</name>
        <dbReference type="ChEBI" id="CHEBI:58349"/>
    </ligand>
</feature>
<dbReference type="GO" id="GO:0006097">
    <property type="term" value="P:glyoxylate cycle"/>
    <property type="evidence" value="ECO:0007669"/>
    <property type="project" value="UniProtKB-KW"/>
</dbReference>
<evidence type="ECO:0000256" key="8">
    <source>
        <dbReference type="ARBA" id="ARBA00046318"/>
    </source>
</evidence>
<reference evidence="14 15" key="1">
    <citation type="submission" date="2020-04" db="EMBL/GenBank/DDBJ databases">
        <title>Flammeovirga sp. SR4, a novel species isolated from seawater.</title>
        <authorList>
            <person name="Wang X."/>
        </authorList>
    </citation>
    <scope>NUCLEOTIDE SEQUENCE [LARGE SCALE GENOMIC DNA]</scope>
    <source>
        <strain evidence="14 15">ATCC 23126</strain>
    </source>
</reference>
<evidence type="ECO:0000256" key="1">
    <source>
        <dbReference type="ARBA" id="ARBA00022435"/>
    </source>
</evidence>
<evidence type="ECO:0000256" key="11">
    <source>
        <dbReference type="PIRSR" id="PIRSR009407-2"/>
    </source>
</evidence>
<evidence type="ECO:0000256" key="3">
    <source>
        <dbReference type="ARBA" id="ARBA00022723"/>
    </source>
</evidence>
<comment type="similarity">
    <text evidence="8 9">Belongs to the monomeric-type IDH family.</text>
</comment>
<evidence type="ECO:0000256" key="4">
    <source>
        <dbReference type="ARBA" id="ARBA00022842"/>
    </source>
</evidence>
<dbReference type="EC" id="1.1.1.42" evidence="9"/>
<dbReference type="SUPFAM" id="SSF53659">
    <property type="entry name" value="Isocitrate/Isopropylmalate dehydrogenase-like"/>
    <property type="match status" value="1"/>
</dbReference>
<comment type="cofactor">
    <cofactor evidence="12">
        <name>Mg(2+)</name>
        <dbReference type="ChEBI" id="CHEBI:18420"/>
    </cofactor>
    <cofactor evidence="12">
        <name>Mn(2+)</name>
        <dbReference type="ChEBI" id="CHEBI:29035"/>
    </cofactor>
    <text evidence="12">Binds 1 Mg(2+) or Mn(2+) ion per subunit.</text>
</comment>
<protein>
    <recommendedName>
        <fullName evidence="9">Isocitrate dehydrogenase [NADP]</fullName>
        <ecNumber evidence="9">1.1.1.42</ecNumber>
    </recommendedName>
    <alternativeName>
        <fullName evidence="9">Oxalosuccinate decarboxylase</fullName>
    </alternativeName>
</protein>
<evidence type="ECO:0000313" key="14">
    <source>
        <dbReference type="EMBL" id="NME67443.1"/>
    </source>
</evidence>
<feature type="binding site" evidence="11">
    <location>
        <position position="145"/>
    </location>
    <ligand>
        <name>D-threo-isocitrate</name>
        <dbReference type="ChEBI" id="CHEBI:15562"/>
    </ligand>
</feature>
<accession>A0A7X9RR44</accession>
<proteinExistence type="inferred from homology"/>
<evidence type="ECO:0000256" key="13">
    <source>
        <dbReference type="PIRSR" id="PIRSR009407-4"/>
    </source>
</evidence>
<dbReference type="NCBIfam" id="TIGR00178">
    <property type="entry name" value="monomer_idh"/>
    <property type="match status" value="1"/>
</dbReference>
<dbReference type="Pfam" id="PF03971">
    <property type="entry name" value="IDH"/>
    <property type="match status" value="1"/>
</dbReference>
<feature type="binding site" evidence="11">
    <location>
        <position position="545"/>
    </location>
    <ligand>
        <name>D-threo-isocitrate</name>
        <dbReference type="ChEBI" id="CHEBI:15562"/>
    </ligand>
</feature>
<keyword evidence="15" id="KW-1185">Reference proteome</keyword>
<feature type="binding site" evidence="12">
    <location>
        <position position="546"/>
    </location>
    <ligand>
        <name>Mg(2+)</name>
        <dbReference type="ChEBI" id="CHEBI:18420"/>
    </ligand>
</feature>
<evidence type="ECO:0000256" key="12">
    <source>
        <dbReference type="PIRSR" id="PIRSR009407-3"/>
    </source>
</evidence>
<comment type="caution">
    <text evidence="14">The sequence shown here is derived from an EMBL/GenBank/DDBJ whole genome shotgun (WGS) entry which is preliminary data.</text>
</comment>
<evidence type="ECO:0000256" key="5">
    <source>
        <dbReference type="ARBA" id="ARBA00022857"/>
    </source>
</evidence>
<evidence type="ECO:0000256" key="7">
    <source>
        <dbReference type="ARBA" id="ARBA00023554"/>
    </source>
</evidence>
<evidence type="ECO:0000256" key="2">
    <source>
        <dbReference type="ARBA" id="ARBA00022532"/>
    </source>
</evidence>
<dbReference type="RefSeq" id="WP_169655778.1">
    <property type="nucleotide sequence ID" value="NZ_JABANE010000010.1"/>
</dbReference>
<evidence type="ECO:0000256" key="6">
    <source>
        <dbReference type="ARBA" id="ARBA00023002"/>
    </source>
</evidence>
<dbReference type="Gene3D" id="3.40.718.10">
    <property type="entry name" value="Isopropylmalate Dehydrogenase"/>
    <property type="match status" value="1"/>
</dbReference>
<feature type="binding site" evidence="13">
    <location>
        <position position="587"/>
    </location>
    <ligand>
        <name>NADP(+)</name>
        <dbReference type="ChEBI" id="CHEBI:58349"/>
    </ligand>
</feature>
<evidence type="ECO:0000313" key="15">
    <source>
        <dbReference type="Proteomes" id="UP000576082"/>
    </source>
</evidence>
<dbReference type="PIRSF" id="PIRSF009407">
    <property type="entry name" value="IDH_monmr"/>
    <property type="match status" value="1"/>
</dbReference>
<gene>
    <name evidence="14" type="ORF">HHU12_05650</name>
</gene>
<keyword evidence="3 12" id="KW-0479">Metal-binding</keyword>
<dbReference type="GO" id="GO:0046872">
    <property type="term" value="F:metal ion binding"/>
    <property type="evidence" value="ECO:0007669"/>
    <property type="project" value="UniProtKB-KW"/>
</dbReference>
<feature type="site" description="Critical for catalysis" evidence="10">
    <location>
        <position position="255"/>
    </location>
</feature>
<feature type="binding site" evidence="12">
    <location>
        <position position="550"/>
    </location>
    <ligand>
        <name>Mg(2+)</name>
        <dbReference type="ChEBI" id="CHEBI:18420"/>
    </ligand>
</feature>
<sequence>MAKAKIIYTKTDEAPALATYSFLPIVKTFASAAGVEIETKDISLTGRIIANFPENLTEDQKIGDALAELGALAKTPEANIIKLPNISASIPQLQAAINELQALGYNIPDYPAEPANAEEEEIKSRYAKVLGSAVNPVLREGNSDRRAPKAVKNYAKKHPHSMGAWTADSKSHVASMPADDFYGSEKSVTVDKATDVSIQFVGADGSTSVLKEKVALLEGEIIDASVMNVKALKAFIAEQVADAKAQGVLFSLHMKATMMKVSDPIIFGAAVEVFYKDVFEKYADLFNELGVTATNGLGDVYAKIAGHEKQAEVEAAIEAVYETAPDLAMVDSDKGITNLHVPSDVIIDASMPAMIRTSGQMWNKAGKQQDTKAVIPDRSYAGVYQATIDFCKQNGALDPTTMGSVSNVGLMAQKAEEYGSHDKTFQMSAAGTVKVVDAAGTVLIEQPVGEGDIFRMCQVKDLPIQDWVKLAVKRARATGTPAVFWLDENRAHDAQLIAKVNKYLADHDTDGLELLIKAPVAATQFSLERIVKGEDTISVTGNVLRDYLTDLFPILEVGTSAKMLSIVPLMNGGGLFETGAGGSAPKHVQQFIKEGYLRWDSLGEFLALAVSLEHLGETFDNPKAKVLGEALDVATGRFLDNDKSPARKVGGIDNRGSHFYLALYWAQELAAQDKDAELKAQFTELAKELTDNEEKINAELIGAQGSPQSIGGYYHPSFDQASKAMRPSFTLNDALAQLV</sequence>
<keyword evidence="1 9" id="KW-0329">Glyoxylate bypass</keyword>
<dbReference type="PANTHER" id="PTHR36999:SF1">
    <property type="entry name" value="ISOCITRATE DEHYDROGENASE (NADP(+))"/>
    <property type="match status" value="1"/>
</dbReference>
<comment type="catalytic activity">
    <reaction evidence="7 9">
        <text>D-threo-isocitrate + NADP(+) = 2-oxoglutarate + CO2 + NADPH</text>
        <dbReference type="Rhea" id="RHEA:19629"/>
        <dbReference type="ChEBI" id="CHEBI:15562"/>
        <dbReference type="ChEBI" id="CHEBI:16526"/>
        <dbReference type="ChEBI" id="CHEBI:16810"/>
        <dbReference type="ChEBI" id="CHEBI:57783"/>
        <dbReference type="ChEBI" id="CHEBI:58349"/>
        <dbReference type="EC" id="1.1.1.42"/>
    </reaction>
</comment>
<keyword evidence="4 12" id="KW-0460">Magnesium</keyword>
<dbReference type="Proteomes" id="UP000576082">
    <property type="component" value="Unassembled WGS sequence"/>
</dbReference>
<keyword evidence="6 9" id="KW-0560">Oxidoreductase</keyword>
<feature type="binding site" evidence="13">
    <location>
        <begin position="598"/>
        <end position="600"/>
    </location>
    <ligand>
        <name>NADP(+)</name>
        <dbReference type="ChEBI" id="CHEBI:58349"/>
    </ligand>
</feature>
<keyword evidence="5 9" id="KW-0521">NADP</keyword>
<dbReference type="GO" id="GO:0004450">
    <property type="term" value="F:isocitrate dehydrogenase (NADP+) activity"/>
    <property type="evidence" value="ECO:0007669"/>
    <property type="project" value="UniProtKB-EC"/>
</dbReference>
<dbReference type="AlphaFoldDB" id="A0A7X9RR44"/>
<evidence type="ECO:0000256" key="9">
    <source>
        <dbReference type="PIRNR" id="PIRNR009407"/>
    </source>
</evidence>
<feature type="binding site" evidence="13">
    <location>
        <position position="135"/>
    </location>
    <ligand>
        <name>NADP(+)</name>
        <dbReference type="ChEBI" id="CHEBI:58349"/>
    </ligand>
</feature>
<feature type="binding site" evidence="13">
    <location>
        <begin position="582"/>
        <end position="583"/>
    </location>
    <ligand>
        <name>NADP(+)</name>
        <dbReference type="ChEBI" id="CHEBI:58349"/>
    </ligand>
</feature>
<keyword evidence="2 9" id="KW-0816">Tricarboxylic acid cycle</keyword>
<feature type="binding site" evidence="12">
    <location>
        <position position="348"/>
    </location>
    <ligand>
        <name>Mg(2+)</name>
        <dbReference type="ChEBI" id="CHEBI:18420"/>
    </ligand>
</feature>
<feature type="binding site" evidence="11">
    <location>
        <begin position="132"/>
        <end position="139"/>
    </location>
    <ligand>
        <name>substrate</name>
    </ligand>
</feature>
<dbReference type="InterPro" id="IPR004436">
    <property type="entry name" value="Isocitrate_DH_NADP_mono"/>
</dbReference>
<evidence type="ECO:0000256" key="10">
    <source>
        <dbReference type="PIRSR" id="PIRSR009407-1"/>
    </source>
</evidence>
<dbReference type="GO" id="GO:0006099">
    <property type="term" value="P:tricarboxylic acid cycle"/>
    <property type="evidence" value="ECO:0007669"/>
    <property type="project" value="UniProtKB-KW"/>
</dbReference>
<dbReference type="EMBL" id="JABANE010000010">
    <property type="protein sequence ID" value="NME67443.1"/>
    <property type="molecule type" value="Genomic_DNA"/>
</dbReference>
<feature type="site" description="Critical for catalysis" evidence="10">
    <location>
        <position position="418"/>
    </location>
</feature>
<dbReference type="PANTHER" id="PTHR36999">
    <property type="entry name" value="ISOCITRATE DEHYDROGENASE [NADP]"/>
    <property type="match status" value="1"/>
</dbReference>